<dbReference type="EMBL" id="GBXM01101033">
    <property type="protein sequence ID" value="JAH07544.1"/>
    <property type="molecule type" value="Transcribed_RNA"/>
</dbReference>
<protein>
    <submittedName>
        <fullName evidence="1">Uncharacterized protein</fullName>
    </submittedName>
</protein>
<evidence type="ECO:0000313" key="1">
    <source>
        <dbReference type="EMBL" id="JAH07544.1"/>
    </source>
</evidence>
<proteinExistence type="predicted"/>
<dbReference type="AlphaFoldDB" id="A0A0E9PSR7"/>
<organism evidence="1">
    <name type="scientific">Anguilla anguilla</name>
    <name type="common">European freshwater eel</name>
    <name type="synonym">Muraena anguilla</name>
    <dbReference type="NCBI Taxonomy" id="7936"/>
    <lineage>
        <taxon>Eukaryota</taxon>
        <taxon>Metazoa</taxon>
        <taxon>Chordata</taxon>
        <taxon>Craniata</taxon>
        <taxon>Vertebrata</taxon>
        <taxon>Euteleostomi</taxon>
        <taxon>Actinopterygii</taxon>
        <taxon>Neopterygii</taxon>
        <taxon>Teleostei</taxon>
        <taxon>Anguilliformes</taxon>
        <taxon>Anguillidae</taxon>
        <taxon>Anguilla</taxon>
    </lineage>
</organism>
<name>A0A0E9PSR7_ANGAN</name>
<reference evidence="1" key="2">
    <citation type="journal article" date="2015" name="Fish Shellfish Immunol.">
        <title>Early steps in the European eel (Anguilla anguilla)-Vibrio vulnificus interaction in the gills: Role of the RtxA13 toxin.</title>
        <authorList>
            <person name="Callol A."/>
            <person name="Pajuelo D."/>
            <person name="Ebbesson L."/>
            <person name="Teles M."/>
            <person name="MacKenzie S."/>
            <person name="Amaro C."/>
        </authorList>
    </citation>
    <scope>NUCLEOTIDE SEQUENCE</scope>
</reference>
<accession>A0A0E9PSR7</accession>
<sequence>MPPLLNLSFAHLSSSQANTPVGFLECVFNVEASVLFALLLNKI</sequence>
<reference evidence="1" key="1">
    <citation type="submission" date="2014-11" db="EMBL/GenBank/DDBJ databases">
        <authorList>
            <person name="Amaro Gonzalez C."/>
        </authorList>
    </citation>
    <scope>NUCLEOTIDE SEQUENCE</scope>
</reference>